<gene>
    <name evidence="1" type="ORF">BofuT4_uP065540.1</name>
</gene>
<dbReference type="AlphaFoldDB" id="G2XRZ6"/>
<sequence>MQQSHVTPSLSHLYVLGYLLDQAADVAVTPKHLEEIQTLTLKIITLSPKGVRAIL</sequence>
<dbReference type="InParanoid" id="G2XRZ6"/>
<evidence type="ECO:0000313" key="2">
    <source>
        <dbReference type="Proteomes" id="UP000008177"/>
    </source>
</evidence>
<accession>G2XRZ6</accession>
<evidence type="ECO:0000313" key="1">
    <source>
        <dbReference type="EMBL" id="CCD33742.1"/>
    </source>
</evidence>
<organism evidence="1 2">
    <name type="scientific">Botryotinia fuckeliana (strain T4)</name>
    <name type="common">Noble rot fungus</name>
    <name type="synonym">Botrytis cinerea</name>
    <dbReference type="NCBI Taxonomy" id="999810"/>
    <lineage>
        <taxon>Eukaryota</taxon>
        <taxon>Fungi</taxon>
        <taxon>Dikarya</taxon>
        <taxon>Ascomycota</taxon>
        <taxon>Pezizomycotina</taxon>
        <taxon>Leotiomycetes</taxon>
        <taxon>Helotiales</taxon>
        <taxon>Sclerotiniaceae</taxon>
        <taxon>Botrytis</taxon>
    </lineage>
</organism>
<dbReference type="EMBL" id="FQ790259">
    <property type="protein sequence ID" value="CCD33742.1"/>
    <property type="molecule type" value="Genomic_DNA"/>
</dbReference>
<name>G2XRZ6_BOTF4</name>
<reference evidence="2" key="1">
    <citation type="journal article" date="2011" name="PLoS Genet.">
        <title>Genomic analysis of the necrotrophic fungal pathogens Sclerotinia sclerotiorum and Botrytis cinerea.</title>
        <authorList>
            <person name="Amselem J."/>
            <person name="Cuomo C.A."/>
            <person name="van Kan J.A."/>
            <person name="Viaud M."/>
            <person name="Benito E.P."/>
            <person name="Couloux A."/>
            <person name="Coutinho P.M."/>
            <person name="de Vries R.P."/>
            <person name="Dyer P.S."/>
            <person name="Fillinger S."/>
            <person name="Fournier E."/>
            <person name="Gout L."/>
            <person name="Hahn M."/>
            <person name="Kohn L."/>
            <person name="Lapalu N."/>
            <person name="Plummer K.M."/>
            <person name="Pradier J.M."/>
            <person name="Quevillon E."/>
            <person name="Sharon A."/>
            <person name="Simon A."/>
            <person name="ten Have A."/>
            <person name="Tudzynski B."/>
            <person name="Tudzynski P."/>
            <person name="Wincker P."/>
            <person name="Andrew M."/>
            <person name="Anthouard V."/>
            <person name="Beever R.E."/>
            <person name="Beffa R."/>
            <person name="Benoit I."/>
            <person name="Bouzid O."/>
            <person name="Brault B."/>
            <person name="Chen Z."/>
            <person name="Choquer M."/>
            <person name="Collemare J."/>
            <person name="Cotton P."/>
            <person name="Danchin E.G."/>
            <person name="Da Silva C."/>
            <person name="Gautier A."/>
            <person name="Giraud C."/>
            <person name="Giraud T."/>
            <person name="Gonzalez C."/>
            <person name="Grossetete S."/>
            <person name="Guldener U."/>
            <person name="Henrissat B."/>
            <person name="Howlett B.J."/>
            <person name="Kodira C."/>
            <person name="Kretschmer M."/>
            <person name="Lappartient A."/>
            <person name="Leroch M."/>
            <person name="Levis C."/>
            <person name="Mauceli E."/>
            <person name="Neuveglise C."/>
            <person name="Oeser B."/>
            <person name="Pearson M."/>
            <person name="Poulain J."/>
            <person name="Poussereau N."/>
            <person name="Quesneville H."/>
            <person name="Rascle C."/>
            <person name="Schumacher J."/>
            <person name="Segurens B."/>
            <person name="Sexton A."/>
            <person name="Silva E."/>
            <person name="Sirven C."/>
            <person name="Soanes D.M."/>
            <person name="Talbot N.J."/>
            <person name="Templeton M."/>
            <person name="Yandava C."/>
            <person name="Yarden O."/>
            <person name="Zeng Q."/>
            <person name="Rollins J.A."/>
            <person name="Lebrun M.H."/>
            <person name="Dickman M."/>
        </authorList>
    </citation>
    <scope>NUCLEOTIDE SEQUENCE [LARGE SCALE GENOMIC DNA]</scope>
    <source>
        <strain evidence="2">T4</strain>
    </source>
</reference>
<dbReference type="HOGENOM" id="CLU_3032050_0_0_1"/>
<dbReference type="Proteomes" id="UP000008177">
    <property type="component" value="Unplaced contigs"/>
</dbReference>
<proteinExistence type="predicted"/>
<protein>
    <submittedName>
        <fullName evidence="1">Uncharacterized protein</fullName>
    </submittedName>
</protein>